<keyword evidence="1" id="KW-0812">Transmembrane</keyword>
<dbReference type="InterPro" id="IPR036691">
    <property type="entry name" value="Endo/exonu/phosph_ase_sf"/>
</dbReference>
<accession>A0ABU5DW58</accession>
<proteinExistence type="predicted"/>
<dbReference type="InterPro" id="IPR005135">
    <property type="entry name" value="Endo/exonuclease/phosphatase"/>
</dbReference>
<protein>
    <recommendedName>
        <fullName evidence="2">Endonuclease/exonuclease/phosphatase domain-containing protein</fullName>
    </recommendedName>
</protein>
<dbReference type="EMBL" id="JAXCLX010000001">
    <property type="protein sequence ID" value="MDY0871540.1"/>
    <property type="molecule type" value="Genomic_DNA"/>
</dbReference>
<evidence type="ECO:0000259" key="2">
    <source>
        <dbReference type="Pfam" id="PF03372"/>
    </source>
</evidence>
<evidence type="ECO:0000313" key="3">
    <source>
        <dbReference type="EMBL" id="MDY0871540.1"/>
    </source>
</evidence>
<dbReference type="Gene3D" id="3.60.10.10">
    <property type="entry name" value="Endonuclease/exonuclease/phosphatase"/>
    <property type="match status" value="1"/>
</dbReference>
<dbReference type="Pfam" id="PF03372">
    <property type="entry name" value="Exo_endo_phos"/>
    <property type="match status" value="1"/>
</dbReference>
<reference evidence="3 4" key="1">
    <citation type="journal article" date="2013" name="Antonie Van Leeuwenhoek">
        <title>Dongia rigui sp. nov., isolated from freshwater of a large wetland in Korea.</title>
        <authorList>
            <person name="Baik K.S."/>
            <person name="Hwang Y.M."/>
            <person name="Choi J.S."/>
            <person name="Kwon J."/>
            <person name="Seong C.N."/>
        </authorList>
    </citation>
    <scope>NUCLEOTIDE SEQUENCE [LARGE SCALE GENOMIC DNA]</scope>
    <source>
        <strain evidence="3 4">04SU4-P</strain>
    </source>
</reference>
<evidence type="ECO:0000256" key="1">
    <source>
        <dbReference type="SAM" id="Phobius"/>
    </source>
</evidence>
<sequence length="318" mass="34460">MRLGMRLGRPLLILWLVLALGVLLAPFFLHLALLDSLRLPVILASLAVAVFQFWQRQWRTGGLSLLLVLCLIGPWAGTGGLPVPQDMKQVKLIVLPSSDPEALDYALKEQPDLLFIPDFSDETDTALGVQRVIHADPLAVPQLAEALPQLTQLYRPWLLKTNDGMGLFIKAGATDIDSVRVREARVGSYALVADVRLADTELTLAMVHFTRPYPLSGFGRQVAQVERLAGQLQKIPRPIILAGDFNALPWSKILDTLSAAMGADNAQWTGTFPAGSPLKLAIDQVRVSGGLQIVSLASGPYVGSIHLPLVATIALPPR</sequence>
<name>A0ABU5DW58_9PROT</name>
<comment type="caution">
    <text evidence="3">The sequence shown here is derived from an EMBL/GenBank/DDBJ whole genome shotgun (WGS) entry which is preliminary data.</text>
</comment>
<keyword evidence="1" id="KW-0472">Membrane</keyword>
<organism evidence="3 4">
    <name type="scientific">Dongia rigui</name>
    <dbReference type="NCBI Taxonomy" id="940149"/>
    <lineage>
        <taxon>Bacteria</taxon>
        <taxon>Pseudomonadati</taxon>
        <taxon>Pseudomonadota</taxon>
        <taxon>Alphaproteobacteria</taxon>
        <taxon>Rhodospirillales</taxon>
        <taxon>Dongiaceae</taxon>
        <taxon>Dongia</taxon>
    </lineage>
</organism>
<feature type="domain" description="Endonuclease/exonuclease/phosphatase" evidence="2">
    <location>
        <begin position="160"/>
        <end position="303"/>
    </location>
</feature>
<feature type="transmembrane region" description="Helical" evidence="1">
    <location>
        <begin position="37"/>
        <end position="54"/>
    </location>
</feature>
<dbReference type="SUPFAM" id="SSF56219">
    <property type="entry name" value="DNase I-like"/>
    <property type="match status" value="1"/>
</dbReference>
<keyword evidence="4" id="KW-1185">Reference proteome</keyword>
<gene>
    <name evidence="3" type="ORF">SMD31_06385</name>
</gene>
<feature type="transmembrane region" description="Helical" evidence="1">
    <location>
        <begin position="12"/>
        <end position="31"/>
    </location>
</feature>
<keyword evidence="1" id="KW-1133">Transmembrane helix</keyword>
<feature type="transmembrane region" description="Helical" evidence="1">
    <location>
        <begin position="61"/>
        <end position="81"/>
    </location>
</feature>
<dbReference type="Proteomes" id="UP001271769">
    <property type="component" value="Unassembled WGS sequence"/>
</dbReference>
<evidence type="ECO:0000313" key="4">
    <source>
        <dbReference type="Proteomes" id="UP001271769"/>
    </source>
</evidence>